<name>A0AAV1AY61_VICFA</name>
<reference evidence="2 3" key="1">
    <citation type="submission" date="2023-01" db="EMBL/GenBank/DDBJ databases">
        <authorList>
            <person name="Kreplak J."/>
        </authorList>
    </citation>
    <scope>NUCLEOTIDE SEQUENCE [LARGE SCALE GENOMIC DNA]</scope>
</reference>
<dbReference type="GO" id="GO:0140326">
    <property type="term" value="F:ATPase-coupled intramembrane lipid transporter activity"/>
    <property type="evidence" value="ECO:0007669"/>
    <property type="project" value="TreeGrafter"/>
</dbReference>
<protein>
    <submittedName>
        <fullName evidence="2">Uncharacterized protein</fullName>
    </submittedName>
</protein>
<dbReference type="GO" id="GO:0000166">
    <property type="term" value="F:nucleotide binding"/>
    <property type="evidence" value="ECO:0007669"/>
    <property type="project" value="InterPro"/>
</dbReference>
<evidence type="ECO:0000256" key="1">
    <source>
        <dbReference type="SAM" id="MobiDB-lite"/>
    </source>
</evidence>
<dbReference type="GO" id="GO:0045332">
    <property type="term" value="P:phospholipid translocation"/>
    <property type="evidence" value="ECO:0007669"/>
    <property type="project" value="TreeGrafter"/>
</dbReference>
<dbReference type="PANTHER" id="PTHR24092:SF19">
    <property type="entry name" value="PHOSPHOLIPID-TRANSPORTING ATPASE"/>
    <property type="match status" value="1"/>
</dbReference>
<dbReference type="Gene3D" id="3.40.1110.10">
    <property type="entry name" value="Calcium-transporting ATPase, cytoplasmic domain N"/>
    <property type="match status" value="1"/>
</dbReference>
<evidence type="ECO:0000313" key="2">
    <source>
        <dbReference type="EMBL" id="CAI8615112.1"/>
    </source>
</evidence>
<dbReference type="EMBL" id="OX451740">
    <property type="protein sequence ID" value="CAI8615112.1"/>
    <property type="molecule type" value="Genomic_DNA"/>
</dbReference>
<dbReference type="Proteomes" id="UP001157006">
    <property type="component" value="Chromosome 5"/>
</dbReference>
<dbReference type="InterPro" id="IPR023299">
    <property type="entry name" value="ATPase_P-typ_cyto_dom_N"/>
</dbReference>
<evidence type="ECO:0000313" key="3">
    <source>
        <dbReference type="Proteomes" id="UP001157006"/>
    </source>
</evidence>
<keyword evidence="3" id="KW-1185">Reference proteome</keyword>
<proteinExistence type="predicted"/>
<feature type="region of interest" description="Disordered" evidence="1">
    <location>
        <begin position="1"/>
        <end position="21"/>
    </location>
</feature>
<dbReference type="Pfam" id="PF13246">
    <property type="entry name" value="Cation_ATPase"/>
    <property type="match status" value="1"/>
</dbReference>
<dbReference type="AlphaFoldDB" id="A0AAV1AY61"/>
<sequence>MTSSATFPQGDFTDIDDDPRDDEILIPPSLLSTAGNLHPFSLLDPTLGRNIFYTHLGSTNQRPFVTHPREVREIPIEVKDGSQSTPQGGHTPIVKDVTGTVHAQGSGTHGSVVIINDDDDDDTPPAPTHTLPDSSIIPSAPNFDNLPDSGNDIEEAMICAAIESSKQKAEENYSNHELGRQVNLSESGPNARQTFVEDPELAHVVSLSLKTAEQEKARRVQEAISEDLGQIEYILTDKTCTLTENKMIFRRCCINGIFYGNESGDVLKDVELLNAVSSGSPDAVLFLTWQYPHMIFVNKSGNILEAKFNTTILQYEVLEILEFTSDRKIMSVVLKDCQNGKILLLSKGADEAILPYARAGQQTRHFIKAVEQYAHLGLRTLCLVWHELKKDEYQDWSLMFKEASSTLVDREWRVAEIAYRMEFLKQ</sequence>
<gene>
    <name evidence="2" type="ORF">VFH_V163120</name>
</gene>
<feature type="region of interest" description="Disordered" evidence="1">
    <location>
        <begin position="118"/>
        <end position="141"/>
    </location>
</feature>
<dbReference type="PANTHER" id="PTHR24092">
    <property type="entry name" value="PROBABLE PHOSPHOLIPID-TRANSPORTING ATPASE"/>
    <property type="match status" value="1"/>
</dbReference>
<organism evidence="2 3">
    <name type="scientific">Vicia faba</name>
    <name type="common">Broad bean</name>
    <name type="synonym">Faba vulgaris</name>
    <dbReference type="NCBI Taxonomy" id="3906"/>
    <lineage>
        <taxon>Eukaryota</taxon>
        <taxon>Viridiplantae</taxon>
        <taxon>Streptophyta</taxon>
        <taxon>Embryophyta</taxon>
        <taxon>Tracheophyta</taxon>
        <taxon>Spermatophyta</taxon>
        <taxon>Magnoliopsida</taxon>
        <taxon>eudicotyledons</taxon>
        <taxon>Gunneridae</taxon>
        <taxon>Pentapetalae</taxon>
        <taxon>rosids</taxon>
        <taxon>fabids</taxon>
        <taxon>Fabales</taxon>
        <taxon>Fabaceae</taxon>
        <taxon>Papilionoideae</taxon>
        <taxon>50 kb inversion clade</taxon>
        <taxon>NPAAA clade</taxon>
        <taxon>Hologalegina</taxon>
        <taxon>IRL clade</taxon>
        <taxon>Fabeae</taxon>
        <taxon>Vicia</taxon>
    </lineage>
</organism>
<dbReference type="SUPFAM" id="SSF81660">
    <property type="entry name" value="Metal cation-transporting ATPase, ATP-binding domain N"/>
    <property type="match status" value="1"/>
</dbReference>
<accession>A0AAV1AY61</accession>
<dbReference type="GO" id="GO:0005886">
    <property type="term" value="C:plasma membrane"/>
    <property type="evidence" value="ECO:0007669"/>
    <property type="project" value="TreeGrafter"/>
</dbReference>